<feature type="coiled-coil region" evidence="1">
    <location>
        <begin position="52"/>
        <end position="82"/>
    </location>
</feature>
<dbReference type="AlphaFoldDB" id="A0A9W6XB62"/>
<comment type="caution">
    <text evidence="2">The sequence shown here is derived from an EMBL/GenBank/DDBJ whole genome shotgun (WGS) entry which is preliminary data.</text>
</comment>
<gene>
    <name evidence="2" type="ORF">Pfra01_000916500</name>
</gene>
<evidence type="ECO:0000256" key="1">
    <source>
        <dbReference type="SAM" id="Coils"/>
    </source>
</evidence>
<keyword evidence="1" id="KW-0175">Coiled coil</keyword>
<organism evidence="2 3">
    <name type="scientific">Phytophthora fragariaefolia</name>
    <dbReference type="NCBI Taxonomy" id="1490495"/>
    <lineage>
        <taxon>Eukaryota</taxon>
        <taxon>Sar</taxon>
        <taxon>Stramenopiles</taxon>
        <taxon>Oomycota</taxon>
        <taxon>Peronosporomycetes</taxon>
        <taxon>Peronosporales</taxon>
        <taxon>Peronosporaceae</taxon>
        <taxon>Phytophthora</taxon>
    </lineage>
</organism>
<name>A0A9W6XB62_9STRA</name>
<dbReference type="Proteomes" id="UP001165121">
    <property type="component" value="Unassembled WGS sequence"/>
</dbReference>
<evidence type="ECO:0000313" key="2">
    <source>
        <dbReference type="EMBL" id="GMF35030.1"/>
    </source>
</evidence>
<evidence type="ECO:0000313" key="3">
    <source>
        <dbReference type="Proteomes" id="UP001165121"/>
    </source>
</evidence>
<proteinExistence type="predicted"/>
<sequence>MRQMTQLRQKVSRILPAKGKLQPVVELANALQTVMESIAAAMNTAPTEGAHIQQLVTALQQLARAMAEQRKVNRQFQQMQMQLLLELQASKSQ</sequence>
<dbReference type="OrthoDB" id="10284364at2759"/>
<dbReference type="EMBL" id="BSXT01000844">
    <property type="protein sequence ID" value="GMF35030.1"/>
    <property type="molecule type" value="Genomic_DNA"/>
</dbReference>
<protein>
    <submittedName>
        <fullName evidence="2">Unnamed protein product</fullName>
    </submittedName>
</protein>
<reference evidence="2" key="1">
    <citation type="submission" date="2023-04" db="EMBL/GenBank/DDBJ databases">
        <title>Phytophthora fragariaefolia NBRC 109709.</title>
        <authorList>
            <person name="Ichikawa N."/>
            <person name="Sato H."/>
            <person name="Tonouchi N."/>
        </authorList>
    </citation>
    <scope>NUCLEOTIDE SEQUENCE</scope>
    <source>
        <strain evidence="2">NBRC 109709</strain>
    </source>
</reference>
<accession>A0A9W6XB62</accession>
<keyword evidence="3" id="KW-1185">Reference proteome</keyword>